<feature type="region of interest" description="Disordered" evidence="2">
    <location>
        <begin position="315"/>
        <end position="340"/>
    </location>
</feature>
<feature type="domain" description="DUF4139" evidence="3">
    <location>
        <begin position="242"/>
        <end position="500"/>
    </location>
</feature>
<keyword evidence="1" id="KW-0175">Coiled coil</keyword>
<evidence type="ECO:0000256" key="1">
    <source>
        <dbReference type="SAM" id="Coils"/>
    </source>
</evidence>
<evidence type="ECO:0000313" key="4">
    <source>
        <dbReference type="EMBL" id="RMC34382.1"/>
    </source>
</evidence>
<reference evidence="4 5" key="1">
    <citation type="submission" date="2018-07" db="EMBL/GenBank/DDBJ databases">
        <authorList>
            <person name="Zhang Y."/>
            <person name="Wang L."/>
            <person name="Ma S."/>
        </authorList>
    </citation>
    <scope>NUCLEOTIDE SEQUENCE [LARGE SCALE GENOMIC DNA]</scope>
    <source>
        <strain evidence="4 5">4-2</strain>
    </source>
</reference>
<evidence type="ECO:0000259" key="3">
    <source>
        <dbReference type="Pfam" id="PF13598"/>
    </source>
</evidence>
<organism evidence="4 5">
    <name type="scientific">Paracoccus alkanivorans</name>
    <dbReference type="NCBI Taxonomy" id="2116655"/>
    <lineage>
        <taxon>Bacteria</taxon>
        <taxon>Pseudomonadati</taxon>
        <taxon>Pseudomonadota</taxon>
        <taxon>Alphaproteobacteria</taxon>
        <taxon>Rhodobacterales</taxon>
        <taxon>Paracoccaceae</taxon>
        <taxon>Paracoccus</taxon>
    </lineage>
</organism>
<evidence type="ECO:0000256" key="2">
    <source>
        <dbReference type="SAM" id="MobiDB-lite"/>
    </source>
</evidence>
<feature type="coiled-coil region" evidence="1">
    <location>
        <begin position="604"/>
        <end position="676"/>
    </location>
</feature>
<protein>
    <submittedName>
        <fullName evidence="4">DUF4139 domain-containing protein</fullName>
    </submittedName>
</protein>
<dbReference type="OrthoDB" id="580912at2"/>
<gene>
    <name evidence="4" type="ORF">C9E81_14645</name>
</gene>
<evidence type="ECO:0000313" key="5">
    <source>
        <dbReference type="Proteomes" id="UP000273516"/>
    </source>
</evidence>
<dbReference type="EMBL" id="QOKZ01000005">
    <property type="protein sequence ID" value="RMC34382.1"/>
    <property type="molecule type" value="Genomic_DNA"/>
</dbReference>
<sequence>MLQFTGQPRDSIMNRYLPHSGSNGEMATVRGGLALVILLTGSISSFAQQGASTSRIDAVTLSSGGLAEIHRSAAIDGSTSLSIDIPLGHADDFLKTLVIHDPSGRVGAVTLDGLSPVEETFRRLPFSPEQMGSLPSLAASLQGIRVRASSGGRTIEGAVLGVGSHDILQGDMPRQEHVLSVLADSGEIEVLPLGTDANLSILDRNMRDKLREAAEVSGRGRTDDIRTVAIELAGEGSREIGLTYLAPAPIWKTAYRLVTGSEGAARLQAWAVVENATGEDWDDVSLTLSSGAPVTLAQHLHQRYWHDRPEIPVTAGTTTPPRPDSFGAKTTAGGSGGGGQSLIRRSVAPAPMAEPAMEAADMAYFEPAAPDNTAVAQEGLTTATYRLPSAIDLPAGRTVSMAFIDKEIPAERISLFQPERGETHPIAALFLENDTGTSLPPGLLTVYDEADGYVGDAQLTGLPAGESRMASFAADRKVQVTAETQSQDSVEQVTIVDGNLRATRFSRRVTTYSIDGAPDAARTVIIEHPRDEGWQFSSEALDSDTPTHHRLRAEIPAGGSARVTAVSERRESEVYALLDTNADMVIHWSGMATNPETAAKLDNLAKLKRQEAESRNAVEEIRRNIEHASENQARIRENLGSVPPDSSLGQRYLRMLEEEENAIGELSERLSTAETTLRERHRKVTDFIRSL</sequence>
<comment type="caution">
    <text evidence="4">The sequence shown here is derived from an EMBL/GenBank/DDBJ whole genome shotgun (WGS) entry which is preliminary data.</text>
</comment>
<dbReference type="PANTHER" id="PTHR31005:SF8">
    <property type="entry name" value="DUF4139 DOMAIN-CONTAINING PROTEIN"/>
    <property type="match status" value="1"/>
</dbReference>
<dbReference type="PANTHER" id="PTHR31005">
    <property type="entry name" value="DUF4139 DOMAIN-CONTAINING PROTEIN"/>
    <property type="match status" value="1"/>
</dbReference>
<name>A0A3M0M9H9_9RHOB</name>
<dbReference type="Proteomes" id="UP000273516">
    <property type="component" value="Unassembled WGS sequence"/>
</dbReference>
<proteinExistence type="predicted"/>
<keyword evidence="5" id="KW-1185">Reference proteome</keyword>
<dbReference type="Pfam" id="PF13598">
    <property type="entry name" value="DUF4139"/>
    <property type="match status" value="1"/>
</dbReference>
<dbReference type="InterPro" id="IPR037291">
    <property type="entry name" value="DUF4139"/>
</dbReference>
<dbReference type="InterPro" id="IPR011935">
    <property type="entry name" value="CHP02231"/>
</dbReference>
<dbReference type="AlphaFoldDB" id="A0A3M0M9H9"/>
<accession>A0A3M0M9H9</accession>